<keyword evidence="3 4" id="KW-0862">Zinc</keyword>
<evidence type="ECO:0000256" key="2">
    <source>
        <dbReference type="ARBA" id="ARBA00022723"/>
    </source>
</evidence>
<dbReference type="Proteomes" id="UP001479436">
    <property type="component" value="Unassembled WGS sequence"/>
</dbReference>
<dbReference type="SMART" id="SM00109">
    <property type="entry name" value="C1"/>
    <property type="match status" value="1"/>
</dbReference>
<dbReference type="Gene3D" id="2.10.110.10">
    <property type="entry name" value="Cysteine Rich Protein"/>
    <property type="match status" value="2"/>
</dbReference>
<dbReference type="InterPro" id="IPR051854">
    <property type="entry name" value="Rho-type_GAP"/>
</dbReference>
<proteinExistence type="predicted"/>
<gene>
    <name evidence="10" type="primary">RGA2_1</name>
    <name evidence="10" type="ORF">K7432_009519</name>
</gene>
<evidence type="ECO:0000256" key="4">
    <source>
        <dbReference type="PROSITE-ProRule" id="PRU00125"/>
    </source>
</evidence>
<dbReference type="SMART" id="SM00132">
    <property type="entry name" value="LIM"/>
    <property type="match status" value="2"/>
</dbReference>
<dbReference type="PROSITE" id="PS00479">
    <property type="entry name" value="ZF_DAG_PE_1"/>
    <property type="match status" value="1"/>
</dbReference>
<feature type="region of interest" description="Disordered" evidence="6">
    <location>
        <begin position="167"/>
        <end position="230"/>
    </location>
</feature>
<evidence type="ECO:0000313" key="11">
    <source>
        <dbReference type="Proteomes" id="UP001479436"/>
    </source>
</evidence>
<dbReference type="InterPro" id="IPR046349">
    <property type="entry name" value="C1-like_sf"/>
</dbReference>
<reference evidence="10 11" key="1">
    <citation type="submission" date="2023-04" db="EMBL/GenBank/DDBJ databases">
        <title>Genome of Basidiobolus ranarum AG-B5.</title>
        <authorList>
            <person name="Stajich J.E."/>
            <person name="Carter-House D."/>
            <person name="Gryganskyi A."/>
        </authorList>
    </citation>
    <scope>NUCLEOTIDE SEQUENCE [LARGE SCALE GENOMIC DNA]</scope>
    <source>
        <strain evidence="10 11">AG-B5</strain>
    </source>
</reference>
<feature type="domain" description="Rho-GAP" evidence="9">
    <location>
        <begin position="659"/>
        <end position="853"/>
    </location>
</feature>
<dbReference type="EMBL" id="JASJQH010000592">
    <property type="protein sequence ID" value="KAK9763624.1"/>
    <property type="molecule type" value="Genomic_DNA"/>
</dbReference>
<protein>
    <submittedName>
        <fullName evidence="10">Rho-type gtpase-activating protein</fullName>
    </submittedName>
</protein>
<evidence type="ECO:0000256" key="5">
    <source>
        <dbReference type="SAM" id="Coils"/>
    </source>
</evidence>
<dbReference type="CDD" id="cd20824">
    <property type="entry name" value="C1_SpBZZ1-like"/>
    <property type="match status" value="1"/>
</dbReference>
<evidence type="ECO:0000256" key="6">
    <source>
        <dbReference type="SAM" id="MobiDB-lite"/>
    </source>
</evidence>
<dbReference type="Gene3D" id="1.10.555.10">
    <property type="entry name" value="Rho GTPase activation protein"/>
    <property type="match status" value="1"/>
</dbReference>
<dbReference type="PROSITE" id="PS50081">
    <property type="entry name" value="ZF_DAG_PE_2"/>
    <property type="match status" value="1"/>
</dbReference>
<dbReference type="CDD" id="cd00159">
    <property type="entry name" value="RhoGAP"/>
    <property type="match status" value="1"/>
</dbReference>
<dbReference type="Gene3D" id="3.30.60.20">
    <property type="match status" value="1"/>
</dbReference>
<evidence type="ECO:0000313" key="10">
    <source>
        <dbReference type="EMBL" id="KAK9763624.1"/>
    </source>
</evidence>
<evidence type="ECO:0000256" key="3">
    <source>
        <dbReference type="ARBA" id="ARBA00022833"/>
    </source>
</evidence>
<organism evidence="10 11">
    <name type="scientific">Basidiobolus ranarum</name>
    <dbReference type="NCBI Taxonomy" id="34480"/>
    <lineage>
        <taxon>Eukaryota</taxon>
        <taxon>Fungi</taxon>
        <taxon>Fungi incertae sedis</taxon>
        <taxon>Zoopagomycota</taxon>
        <taxon>Entomophthoromycotina</taxon>
        <taxon>Basidiobolomycetes</taxon>
        <taxon>Basidiobolales</taxon>
        <taxon>Basidiobolaceae</taxon>
        <taxon>Basidiobolus</taxon>
    </lineage>
</organism>
<sequence>MADYELEDEYCSGCDLVINEGNVITFDDKVWHVKCFRCSNCRSRFQTNSNILILNQNPICEACSYTCEVCKKQIADQAVLLGDKSIQAFHRACFKCSTCQKSLEPTQYTLTKEGLQCSNCCLRNDASNDKATDTPQQTVADYSNVHSSHANGQINQSELDPNITITSSLHRSRPHFKPPTRSSSITKRPTRSHSLRSPNGQKVKLKKRQSMMPSRSFSERYLEERGPPTLPPLPFLEESVSEENLGQIIRGVRDAHLNNDDTVKTACVEGSSEASVVSEEEKHSGNGRISPQIETVVNDVESISPDISSELISLKALNIQLIEQLEQLRKELLKECALRQDLEKKYQILETERDLLSHSHEECTNQKKENVNMYRILSDNIEHLSIQKEEMETVIYELQVQKEKLYSDIDTLLRKKQIEFNSLSTSNEKVCDPYTIVSNDCLDSIKVPDPLATITSPLVMRPLPPSLNYAAKKSNNEKLSRRSAVVNQHNTSDNSNLNLAISYEDTGLSPVNGAECRPVNDTLDIPISIKPDAKKESKKFKWMGGNSSKAKGKHGNVGEKECDLDNTQISTNNRLKYKKSNISSPINNKAHTFTMYTFIRPLKCDHCREKMWGLQNKEMKCQLCGFRSHVKCSNLVMLDCPGHVQTEAEPSGVINMFGNELEDQLILEGRAIPLIVELCIDAVEKRGIMLEGIYRKSGPTSQMREIQSALARASNGEGPSPDLEDPDEFTDITAVTSILKQYFRELPVPLLTYDSYKDFMDALYTDVEEERLTLFKYTLSLLPKAYYDTLKYLVMHLIRIQQYESVNLMSIKNLAVVFGPTLMRNPDPSQEFYDTAGKNAVVEYLLCCAEDLFEEECSQPPATEYDYFSQIPNHDQSLDNPIPNMV</sequence>
<dbReference type="Pfam" id="PF00412">
    <property type="entry name" value="LIM"/>
    <property type="match status" value="2"/>
</dbReference>
<dbReference type="SMART" id="SM00324">
    <property type="entry name" value="RhoGAP"/>
    <property type="match status" value="1"/>
</dbReference>
<keyword evidence="11" id="KW-1185">Reference proteome</keyword>
<feature type="compositionally biased region" description="Basic and acidic residues" evidence="6">
    <location>
        <begin position="217"/>
        <end position="226"/>
    </location>
</feature>
<dbReference type="InterPro" id="IPR000198">
    <property type="entry name" value="RhoGAP_dom"/>
</dbReference>
<evidence type="ECO:0000256" key="1">
    <source>
        <dbReference type="ARBA" id="ARBA00022468"/>
    </source>
</evidence>
<dbReference type="Pfam" id="PF00130">
    <property type="entry name" value="C1_1"/>
    <property type="match status" value="1"/>
</dbReference>
<dbReference type="InterPro" id="IPR002219">
    <property type="entry name" value="PKC_DAG/PE"/>
</dbReference>
<dbReference type="PROSITE" id="PS50023">
    <property type="entry name" value="LIM_DOMAIN_2"/>
    <property type="match status" value="1"/>
</dbReference>
<keyword evidence="2 4" id="KW-0479">Metal-binding</keyword>
<keyword evidence="5" id="KW-0175">Coiled coil</keyword>
<dbReference type="PANTHER" id="PTHR46075:SF2">
    <property type="entry name" value="RHO GTPASE ACTIVATING PROTEIN AT 5A, ISOFORM A"/>
    <property type="match status" value="1"/>
</dbReference>
<dbReference type="Pfam" id="PF00620">
    <property type="entry name" value="RhoGAP"/>
    <property type="match status" value="1"/>
</dbReference>
<evidence type="ECO:0000259" key="7">
    <source>
        <dbReference type="PROSITE" id="PS50023"/>
    </source>
</evidence>
<dbReference type="PANTHER" id="PTHR46075">
    <property type="entry name" value="CHIMERIN FAMILY MEMBER"/>
    <property type="match status" value="1"/>
</dbReference>
<feature type="coiled-coil region" evidence="5">
    <location>
        <begin position="311"/>
        <end position="359"/>
    </location>
</feature>
<keyword evidence="1" id="KW-0343">GTPase activation</keyword>
<comment type="caution">
    <text evidence="10">The sequence shown here is derived from an EMBL/GenBank/DDBJ whole genome shotgun (WGS) entry which is preliminary data.</text>
</comment>
<name>A0ABR2WQ45_9FUNG</name>
<keyword evidence="4" id="KW-0440">LIM domain</keyword>
<accession>A0ABR2WQ45</accession>
<feature type="domain" description="LIM zinc-binding" evidence="7">
    <location>
        <begin position="9"/>
        <end position="70"/>
    </location>
</feature>
<dbReference type="SUPFAM" id="SSF48350">
    <property type="entry name" value="GTPase activation domain, GAP"/>
    <property type="match status" value="1"/>
</dbReference>
<evidence type="ECO:0000259" key="8">
    <source>
        <dbReference type="PROSITE" id="PS50081"/>
    </source>
</evidence>
<dbReference type="SUPFAM" id="SSF57889">
    <property type="entry name" value="Cysteine-rich domain"/>
    <property type="match status" value="1"/>
</dbReference>
<dbReference type="CDD" id="cd08368">
    <property type="entry name" value="LIM"/>
    <property type="match status" value="1"/>
</dbReference>
<dbReference type="InterPro" id="IPR008936">
    <property type="entry name" value="Rho_GTPase_activation_prot"/>
</dbReference>
<feature type="region of interest" description="Disordered" evidence="6">
    <location>
        <begin position="538"/>
        <end position="561"/>
    </location>
</feature>
<dbReference type="PROSITE" id="PS00478">
    <property type="entry name" value="LIM_DOMAIN_1"/>
    <property type="match status" value="2"/>
</dbReference>
<feature type="domain" description="Phorbol-ester/DAG-type" evidence="8">
    <location>
        <begin position="590"/>
        <end position="640"/>
    </location>
</feature>
<dbReference type="InterPro" id="IPR001781">
    <property type="entry name" value="Znf_LIM"/>
</dbReference>
<dbReference type="PROSITE" id="PS50238">
    <property type="entry name" value="RHOGAP"/>
    <property type="match status" value="1"/>
</dbReference>
<evidence type="ECO:0000259" key="9">
    <source>
        <dbReference type="PROSITE" id="PS50238"/>
    </source>
</evidence>